<dbReference type="InterPro" id="IPR000868">
    <property type="entry name" value="Isochorismatase-like_dom"/>
</dbReference>
<dbReference type="OrthoDB" id="9796485at2"/>
<dbReference type="InterPro" id="IPR036380">
    <property type="entry name" value="Isochorismatase-like_sf"/>
</dbReference>
<name>I5ATZ9_EUBC6</name>
<evidence type="ECO:0000259" key="3">
    <source>
        <dbReference type="Pfam" id="PF00857"/>
    </source>
</evidence>
<dbReference type="GO" id="GO:0016787">
    <property type="term" value="F:hydrolase activity"/>
    <property type="evidence" value="ECO:0007669"/>
    <property type="project" value="UniProtKB-KW"/>
</dbReference>
<organism evidence="4 5">
    <name type="scientific">Eubacterium cellulosolvens (strain ATCC 43171 / JCM 9499 / 6)</name>
    <name type="common">Cillobacterium cellulosolvens</name>
    <dbReference type="NCBI Taxonomy" id="633697"/>
    <lineage>
        <taxon>Bacteria</taxon>
        <taxon>Bacillati</taxon>
        <taxon>Bacillota</taxon>
        <taxon>Clostridia</taxon>
        <taxon>Eubacteriales</taxon>
        <taxon>Eubacteriaceae</taxon>
        <taxon>Eubacterium</taxon>
    </lineage>
</organism>
<keyword evidence="5" id="KW-1185">Reference proteome</keyword>
<evidence type="ECO:0000313" key="4">
    <source>
        <dbReference type="EMBL" id="EIM57272.1"/>
    </source>
</evidence>
<dbReference type="PANTHER" id="PTHR43540:SF6">
    <property type="entry name" value="ISOCHORISMATASE-LIKE DOMAIN-CONTAINING PROTEIN"/>
    <property type="match status" value="1"/>
</dbReference>
<dbReference type="Pfam" id="PF00857">
    <property type="entry name" value="Isochorismatase"/>
    <property type="match status" value="1"/>
</dbReference>
<accession>I5ATZ9</accession>
<proteinExistence type="inferred from homology"/>
<reference evidence="4 5" key="2">
    <citation type="submission" date="2012-02" db="EMBL/GenBank/DDBJ databases">
        <title>Improved High-Quality Draft sequence of Eubacterium cellulosolvens 6.</title>
        <authorList>
            <consortium name="US DOE Joint Genome Institute"/>
            <person name="Lucas S."/>
            <person name="Han J."/>
            <person name="Lapidus A."/>
            <person name="Cheng J.-F."/>
            <person name="Goodwin L."/>
            <person name="Pitluck S."/>
            <person name="Peters L."/>
            <person name="Mikhailova N."/>
            <person name="Gu W."/>
            <person name="Detter J.C."/>
            <person name="Han C."/>
            <person name="Tapia R."/>
            <person name="Land M."/>
            <person name="Hauser L."/>
            <person name="Kyrpides N."/>
            <person name="Ivanova N."/>
            <person name="Pagani I."/>
            <person name="Johnson E."/>
            <person name="Mukhopadhyay B."/>
            <person name="Anderson I."/>
            <person name="Woyke T."/>
        </authorList>
    </citation>
    <scope>NUCLEOTIDE SEQUENCE [LARGE SCALE GENOMIC DNA]</scope>
    <source>
        <strain evidence="4 5">6</strain>
    </source>
</reference>
<reference evidence="4 5" key="1">
    <citation type="submission" date="2010-08" db="EMBL/GenBank/DDBJ databases">
        <authorList>
            <consortium name="US DOE Joint Genome Institute (JGI-PGF)"/>
            <person name="Lucas S."/>
            <person name="Copeland A."/>
            <person name="Lapidus A."/>
            <person name="Cheng J.-F."/>
            <person name="Bruce D."/>
            <person name="Goodwin L."/>
            <person name="Pitluck S."/>
            <person name="Land M.L."/>
            <person name="Hauser L."/>
            <person name="Chang Y.-J."/>
            <person name="Anderson I.J."/>
            <person name="Johnson E."/>
            <person name="Mulhopadhyay B."/>
            <person name="Kyrpides N."/>
            <person name="Woyke T.J."/>
        </authorList>
    </citation>
    <scope>NUCLEOTIDE SEQUENCE [LARGE SCALE GENOMIC DNA]</scope>
    <source>
        <strain evidence="4 5">6</strain>
    </source>
</reference>
<dbReference type="SUPFAM" id="SSF52499">
    <property type="entry name" value="Isochorismatase-like hydrolases"/>
    <property type="match status" value="1"/>
</dbReference>
<keyword evidence="2" id="KW-0378">Hydrolase</keyword>
<dbReference type="AlphaFoldDB" id="I5ATZ9"/>
<sequence length="182" mass="20138">MSKVLVVVDMQKDFVDGALRNEEAIEIVPYVKEKIRKAKEDGTKVIFTLDTHDEGYMGTEEGKNLPVPHCIRGSEGWKILDELEPEKYGDEFFEKETFGSTALARYFTENKEETDEVEFIGVCTDICVISNVLLTKAVLPNKVITVDAAGCAGVTPKAHRTALDAMKACHIRVINEGQAAEA</sequence>
<dbReference type="Proteomes" id="UP000005753">
    <property type="component" value="Chromosome"/>
</dbReference>
<evidence type="ECO:0000313" key="5">
    <source>
        <dbReference type="Proteomes" id="UP000005753"/>
    </source>
</evidence>
<dbReference type="HOGENOM" id="CLU_068979_12_0_9"/>
<protein>
    <submittedName>
        <fullName evidence="4">Nicotinamidase-like amidase</fullName>
    </submittedName>
</protein>
<gene>
    <name evidence="4" type="ORF">EubceDRAFT1_1475</name>
</gene>
<comment type="similarity">
    <text evidence="1">Belongs to the isochorismatase family.</text>
</comment>
<dbReference type="InterPro" id="IPR050272">
    <property type="entry name" value="Isochorismatase-like_hydrls"/>
</dbReference>
<dbReference type="EMBL" id="CM001487">
    <property type="protein sequence ID" value="EIM57272.1"/>
    <property type="molecule type" value="Genomic_DNA"/>
</dbReference>
<dbReference type="PANTHER" id="PTHR43540">
    <property type="entry name" value="PEROXYUREIDOACRYLATE/UREIDOACRYLATE AMIDOHYDROLASE-RELATED"/>
    <property type="match status" value="1"/>
</dbReference>
<dbReference type="STRING" id="633697.EubceDRAFT1_1475"/>
<dbReference type="CDD" id="cd00431">
    <property type="entry name" value="cysteine_hydrolases"/>
    <property type="match status" value="1"/>
</dbReference>
<dbReference type="eggNOG" id="COG1335">
    <property type="taxonomic scope" value="Bacteria"/>
</dbReference>
<evidence type="ECO:0000256" key="2">
    <source>
        <dbReference type="ARBA" id="ARBA00022801"/>
    </source>
</evidence>
<dbReference type="Gene3D" id="3.40.50.850">
    <property type="entry name" value="Isochorismatase-like"/>
    <property type="match status" value="1"/>
</dbReference>
<feature type="domain" description="Isochorismatase-like" evidence="3">
    <location>
        <begin position="4"/>
        <end position="174"/>
    </location>
</feature>
<evidence type="ECO:0000256" key="1">
    <source>
        <dbReference type="ARBA" id="ARBA00006336"/>
    </source>
</evidence>